<gene>
    <name evidence="1" type="ORF">BJG266_LOCUS32656</name>
    <name evidence="2" type="ORF">QVE165_LOCUS49736</name>
</gene>
<proteinExistence type="predicted"/>
<organism evidence="1 4">
    <name type="scientific">Adineta steineri</name>
    <dbReference type="NCBI Taxonomy" id="433720"/>
    <lineage>
        <taxon>Eukaryota</taxon>
        <taxon>Metazoa</taxon>
        <taxon>Spiralia</taxon>
        <taxon>Gnathifera</taxon>
        <taxon>Rotifera</taxon>
        <taxon>Eurotatoria</taxon>
        <taxon>Bdelloidea</taxon>
        <taxon>Adinetida</taxon>
        <taxon>Adinetidae</taxon>
        <taxon>Adineta</taxon>
    </lineage>
</organism>
<evidence type="ECO:0000313" key="4">
    <source>
        <dbReference type="Proteomes" id="UP000663877"/>
    </source>
</evidence>
<reference evidence="1" key="1">
    <citation type="submission" date="2021-02" db="EMBL/GenBank/DDBJ databases">
        <authorList>
            <person name="Nowell W R."/>
        </authorList>
    </citation>
    <scope>NUCLEOTIDE SEQUENCE</scope>
</reference>
<dbReference type="Proteomes" id="UP000663877">
    <property type="component" value="Unassembled WGS sequence"/>
</dbReference>
<comment type="caution">
    <text evidence="1">The sequence shown here is derived from an EMBL/GenBank/DDBJ whole genome shotgun (WGS) entry which is preliminary data.</text>
</comment>
<evidence type="ECO:0000313" key="2">
    <source>
        <dbReference type="EMBL" id="CAF1578642.1"/>
    </source>
</evidence>
<protein>
    <submittedName>
        <fullName evidence="1">Uncharacterized protein</fullName>
    </submittedName>
</protein>
<keyword evidence="3" id="KW-1185">Reference proteome</keyword>
<evidence type="ECO:0000313" key="3">
    <source>
        <dbReference type="Proteomes" id="UP000663832"/>
    </source>
</evidence>
<feature type="non-terminal residue" evidence="1">
    <location>
        <position position="153"/>
    </location>
</feature>
<dbReference type="EMBL" id="CAJNOI010000563">
    <property type="protein sequence ID" value="CAF1308084.1"/>
    <property type="molecule type" value="Genomic_DNA"/>
</dbReference>
<sequence>MKLIRITTTANQLMTRLNTVFKQNSTASELKTEPLKYGECDCGTTNDTCTELIKIYEKVGFTLKENYTIPNFFVGCYLIDALFLSTLECFYNESCMKGLLEYFPPVVEPWTVPALNSSLSQANKLIGSIVDELMIDEWSAYANFTSYYHKCAP</sequence>
<dbReference type="AlphaFoldDB" id="A0A815EB76"/>
<dbReference type="Proteomes" id="UP000663832">
    <property type="component" value="Unassembled WGS sequence"/>
</dbReference>
<accession>A0A815EB76</accession>
<dbReference type="OrthoDB" id="10061579at2759"/>
<dbReference type="EMBL" id="CAJNOM010000923">
    <property type="protein sequence ID" value="CAF1578642.1"/>
    <property type="molecule type" value="Genomic_DNA"/>
</dbReference>
<evidence type="ECO:0000313" key="1">
    <source>
        <dbReference type="EMBL" id="CAF1308084.1"/>
    </source>
</evidence>
<name>A0A815EB76_9BILA</name>